<comment type="caution">
    <text evidence="2">The sequence shown here is derived from an EMBL/GenBank/DDBJ whole genome shotgun (WGS) entry which is preliminary data.</text>
</comment>
<dbReference type="PROSITE" id="PS51819">
    <property type="entry name" value="VOC"/>
    <property type="match status" value="2"/>
</dbReference>
<dbReference type="Pfam" id="PF00903">
    <property type="entry name" value="Glyoxalase"/>
    <property type="match status" value="2"/>
</dbReference>
<dbReference type="Proteomes" id="UP001552594">
    <property type="component" value="Unassembled WGS sequence"/>
</dbReference>
<dbReference type="EMBL" id="JBFAUK010000010">
    <property type="protein sequence ID" value="MEV5507813.1"/>
    <property type="molecule type" value="Genomic_DNA"/>
</dbReference>
<keyword evidence="3" id="KW-1185">Reference proteome</keyword>
<dbReference type="PANTHER" id="PTHR33993:SF10">
    <property type="entry name" value="CONSERVED PROTEIN"/>
    <property type="match status" value="1"/>
</dbReference>
<sequence>MSAATGGNQGAGPCWADVTLPDLNAGKRFYGELFGWTFQEGDDRFGQYTHAFHQGAEVAALSPKPDGRMPTAWCVYFASPDAVATAGRIRAAGGQVITAPTALGEYGTMLLAADPSGAVFGVWQAGSHRGFGKRGEVGSFGWTEVYTREPGAVDAFYSQVFGFRSMDLSRTAGMDYAAWTPAGEPATHDHAIGGRAVMDERFPAEMPAHYLLYFVVDDCDAAAYTALQLHGRVRRQPEDTPHGRFAVLTDDQGADFAIIDPSRARPRDGGDQTG</sequence>
<evidence type="ECO:0000313" key="2">
    <source>
        <dbReference type="EMBL" id="MEV5507813.1"/>
    </source>
</evidence>
<organism evidence="2 3">
    <name type="scientific">Streptomyces orinoci</name>
    <name type="common">Streptoverticillium orinoci</name>
    <dbReference type="NCBI Taxonomy" id="67339"/>
    <lineage>
        <taxon>Bacteria</taxon>
        <taxon>Bacillati</taxon>
        <taxon>Actinomycetota</taxon>
        <taxon>Actinomycetes</taxon>
        <taxon>Kitasatosporales</taxon>
        <taxon>Streptomycetaceae</taxon>
        <taxon>Streptomyces</taxon>
    </lineage>
</organism>
<dbReference type="InterPro" id="IPR052164">
    <property type="entry name" value="Anthracycline_SecMetBiosynth"/>
</dbReference>
<feature type="domain" description="VOC" evidence="1">
    <location>
        <begin position="139"/>
        <end position="261"/>
    </location>
</feature>
<accession>A0ABV3JYP6</accession>
<feature type="domain" description="VOC" evidence="1">
    <location>
        <begin position="12"/>
        <end position="125"/>
    </location>
</feature>
<protein>
    <submittedName>
        <fullName evidence="2">VOC family protein</fullName>
    </submittedName>
</protein>
<evidence type="ECO:0000313" key="3">
    <source>
        <dbReference type="Proteomes" id="UP001552594"/>
    </source>
</evidence>
<dbReference type="RefSeq" id="WP_109281650.1">
    <property type="nucleotide sequence ID" value="NZ_JBFAUK010000010.1"/>
</dbReference>
<dbReference type="CDD" id="cd07247">
    <property type="entry name" value="SgaA_N_like"/>
    <property type="match status" value="2"/>
</dbReference>
<dbReference type="InterPro" id="IPR029068">
    <property type="entry name" value="Glyas_Bleomycin-R_OHBP_Dase"/>
</dbReference>
<dbReference type="Gene3D" id="3.10.180.10">
    <property type="entry name" value="2,3-Dihydroxybiphenyl 1,2-Dioxygenase, domain 1"/>
    <property type="match status" value="2"/>
</dbReference>
<name>A0ABV3JYP6_STRON</name>
<reference evidence="2 3" key="1">
    <citation type="submission" date="2024-06" db="EMBL/GenBank/DDBJ databases">
        <title>The Natural Products Discovery Center: Release of the First 8490 Sequenced Strains for Exploring Actinobacteria Biosynthetic Diversity.</title>
        <authorList>
            <person name="Kalkreuter E."/>
            <person name="Kautsar S.A."/>
            <person name="Yang D."/>
            <person name="Bader C.D."/>
            <person name="Teijaro C.N."/>
            <person name="Fluegel L."/>
            <person name="Davis C.M."/>
            <person name="Simpson J.R."/>
            <person name="Lauterbach L."/>
            <person name="Steele A.D."/>
            <person name="Gui C."/>
            <person name="Meng S."/>
            <person name="Li G."/>
            <person name="Viehrig K."/>
            <person name="Ye F."/>
            <person name="Su P."/>
            <person name="Kiefer A.F."/>
            <person name="Nichols A."/>
            <person name="Cepeda A.J."/>
            <person name="Yan W."/>
            <person name="Fan B."/>
            <person name="Jiang Y."/>
            <person name="Adhikari A."/>
            <person name="Zheng C.-J."/>
            <person name="Schuster L."/>
            <person name="Cowan T.M."/>
            <person name="Smanski M.J."/>
            <person name="Chevrette M.G."/>
            <person name="De Carvalho L.P.S."/>
            <person name="Shen B."/>
        </authorList>
    </citation>
    <scope>NUCLEOTIDE SEQUENCE [LARGE SCALE GENOMIC DNA]</scope>
    <source>
        <strain evidence="2 3">NPDC052347</strain>
    </source>
</reference>
<dbReference type="SUPFAM" id="SSF54593">
    <property type="entry name" value="Glyoxalase/Bleomycin resistance protein/Dihydroxybiphenyl dioxygenase"/>
    <property type="match status" value="2"/>
</dbReference>
<proteinExistence type="predicted"/>
<dbReference type="PANTHER" id="PTHR33993">
    <property type="entry name" value="GLYOXALASE-RELATED"/>
    <property type="match status" value="1"/>
</dbReference>
<dbReference type="InterPro" id="IPR037523">
    <property type="entry name" value="VOC_core"/>
</dbReference>
<evidence type="ECO:0000259" key="1">
    <source>
        <dbReference type="PROSITE" id="PS51819"/>
    </source>
</evidence>
<gene>
    <name evidence="2" type="ORF">AB0L16_15245</name>
</gene>
<dbReference type="InterPro" id="IPR004360">
    <property type="entry name" value="Glyas_Fos-R_dOase_dom"/>
</dbReference>